<organism evidence="2 3">
    <name type="scientific">Streptomyces ipomoeae 91-03</name>
    <dbReference type="NCBI Taxonomy" id="698759"/>
    <lineage>
        <taxon>Bacteria</taxon>
        <taxon>Bacillati</taxon>
        <taxon>Actinomycetota</taxon>
        <taxon>Actinomycetes</taxon>
        <taxon>Kitasatosporales</taxon>
        <taxon>Streptomycetaceae</taxon>
        <taxon>Streptomyces</taxon>
    </lineage>
</organism>
<dbReference type="Proteomes" id="UP000010411">
    <property type="component" value="Unassembled WGS sequence"/>
</dbReference>
<evidence type="ECO:0000313" key="3">
    <source>
        <dbReference type="Proteomes" id="UP000010411"/>
    </source>
</evidence>
<evidence type="ECO:0000256" key="1">
    <source>
        <dbReference type="SAM" id="MobiDB-lite"/>
    </source>
</evidence>
<name>L1L023_9ACTN</name>
<evidence type="ECO:0008006" key="4">
    <source>
        <dbReference type="Google" id="ProtNLM"/>
    </source>
</evidence>
<dbReference type="AlphaFoldDB" id="L1L023"/>
<dbReference type="InterPro" id="IPR025591">
    <property type="entry name" value="RloB"/>
</dbReference>
<sequence>MATEGAKTERDYITLLNHAYGEEKNFRLHFCRHPDNNGLRPVEVVKRVLADADPTDEKWALFDRDSGDKTPEEIQEAMRLAAEQGVHVALSHPSFELWLLLHFKQHTSPESGLSTTTLNRLRSHPEADGFADYDTQSGDRGKGLGGVRGRSLLGRERTAVRNARKLVALCPHPSGGCSAKGLTVEKIPGPRSETKETYEEWNRRTGHAATCDPVRRDPSADVWRLLVSLGIGTDDS</sequence>
<protein>
    <recommendedName>
        <fullName evidence="4">RloB-like protein</fullName>
    </recommendedName>
</protein>
<evidence type="ECO:0000313" key="2">
    <source>
        <dbReference type="EMBL" id="EKX66149.1"/>
    </source>
</evidence>
<accession>L1L023</accession>
<dbReference type="EMBL" id="AEJC01000241">
    <property type="protein sequence ID" value="EKX66149.1"/>
    <property type="molecule type" value="Genomic_DNA"/>
</dbReference>
<dbReference type="PATRIC" id="fig|698759.3.peg.3254"/>
<gene>
    <name evidence="2" type="ORF">STRIP9103_06974</name>
</gene>
<comment type="caution">
    <text evidence="2">The sequence shown here is derived from an EMBL/GenBank/DDBJ whole genome shotgun (WGS) entry which is preliminary data.</text>
</comment>
<dbReference type="Pfam" id="PF13707">
    <property type="entry name" value="RloB"/>
    <property type="match status" value="1"/>
</dbReference>
<reference evidence="2 3" key="1">
    <citation type="submission" date="2012-11" db="EMBL/GenBank/DDBJ databases">
        <authorList>
            <person name="Huguet-Tapia J.C."/>
            <person name="Durkin A.S."/>
            <person name="Pettis G.S."/>
            <person name="Badger J.H."/>
        </authorList>
    </citation>
    <scope>NUCLEOTIDE SEQUENCE [LARGE SCALE GENOMIC DNA]</scope>
    <source>
        <strain evidence="2 3">91-03</strain>
    </source>
</reference>
<keyword evidence="3" id="KW-1185">Reference proteome</keyword>
<proteinExistence type="predicted"/>
<feature type="region of interest" description="Disordered" evidence="1">
    <location>
        <begin position="127"/>
        <end position="149"/>
    </location>
</feature>